<keyword evidence="2" id="KW-0813">Transport</keyword>
<gene>
    <name evidence="9" type="ORF">J0A65_16345</name>
</gene>
<keyword evidence="3 7" id="KW-0812">Transmembrane</keyword>
<evidence type="ECO:0000256" key="1">
    <source>
        <dbReference type="ARBA" id="ARBA00004141"/>
    </source>
</evidence>
<dbReference type="InterPro" id="IPR038770">
    <property type="entry name" value="Na+/solute_symporter_sf"/>
</dbReference>
<evidence type="ECO:0000256" key="7">
    <source>
        <dbReference type="SAM" id="Phobius"/>
    </source>
</evidence>
<sequence>MENSFFHLLLLMGIAISMVWSFRRVNLPPILAYLACGLVAGPDLLALFYHEESIHFVAELGIVFCSLPWDWNFPAECLGYR</sequence>
<dbReference type="Gene3D" id="1.20.1530.20">
    <property type="match status" value="1"/>
</dbReference>
<comment type="caution">
    <text evidence="9">The sequence shown here is derived from an EMBL/GenBank/DDBJ whole genome shotgun (WGS) entry which is preliminary data.</text>
</comment>
<evidence type="ECO:0000256" key="5">
    <source>
        <dbReference type="ARBA" id="ARBA00023065"/>
    </source>
</evidence>
<protein>
    <submittedName>
        <fullName evidence="9">Cation:proton antiporter</fullName>
    </submittedName>
</protein>
<proteinExistence type="predicted"/>
<keyword evidence="6 7" id="KW-0472">Membrane</keyword>
<evidence type="ECO:0000259" key="8">
    <source>
        <dbReference type="Pfam" id="PF00999"/>
    </source>
</evidence>
<reference evidence="9 10" key="1">
    <citation type="submission" date="2021-03" db="EMBL/GenBank/DDBJ databases">
        <title>novel species isolated from a fishpond in China.</title>
        <authorList>
            <person name="Lu H."/>
            <person name="Cai Z."/>
        </authorList>
    </citation>
    <scope>NUCLEOTIDE SEQUENCE [LARGE SCALE GENOMIC DNA]</scope>
    <source>
        <strain evidence="9 10">Y57</strain>
    </source>
</reference>
<keyword evidence="5" id="KW-0406">Ion transport</keyword>
<comment type="subcellular location">
    <subcellularLocation>
        <location evidence="1">Membrane</location>
        <topology evidence="1">Multi-pass membrane protein</topology>
    </subcellularLocation>
</comment>
<accession>A0ABS3CY35</accession>
<keyword evidence="2" id="KW-0050">Antiport</keyword>
<feature type="transmembrane region" description="Helical" evidence="7">
    <location>
        <begin position="31"/>
        <end position="49"/>
    </location>
</feature>
<dbReference type="Pfam" id="PF00999">
    <property type="entry name" value="Na_H_Exchanger"/>
    <property type="match status" value="1"/>
</dbReference>
<evidence type="ECO:0000256" key="6">
    <source>
        <dbReference type="ARBA" id="ARBA00023136"/>
    </source>
</evidence>
<organism evidence="9 10">
    <name type="scientific">Bowmanella yangjiangensis</name>
    <dbReference type="NCBI Taxonomy" id="2811230"/>
    <lineage>
        <taxon>Bacteria</taxon>
        <taxon>Pseudomonadati</taxon>
        <taxon>Pseudomonadota</taxon>
        <taxon>Gammaproteobacteria</taxon>
        <taxon>Alteromonadales</taxon>
        <taxon>Alteromonadaceae</taxon>
        <taxon>Bowmanella</taxon>
    </lineage>
</organism>
<dbReference type="RefSeq" id="WP_206595392.1">
    <property type="nucleotide sequence ID" value="NZ_JAFKCS010000018.1"/>
</dbReference>
<evidence type="ECO:0000313" key="9">
    <source>
        <dbReference type="EMBL" id="MBN7821444.1"/>
    </source>
</evidence>
<feature type="domain" description="Cation/H+ exchanger transmembrane" evidence="8">
    <location>
        <begin position="15"/>
        <end position="64"/>
    </location>
</feature>
<keyword evidence="4 7" id="KW-1133">Transmembrane helix</keyword>
<keyword evidence="10" id="KW-1185">Reference proteome</keyword>
<dbReference type="Proteomes" id="UP000663992">
    <property type="component" value="Unassembled WGS sequence"/>
</dbReference>
<dbReference type="EMBL" id="JAFKCS010000018">
    <property type="protein sequence ID" value="MBN7821444.1"/>
    <property type="molecule type" value="Genomic_DNA"/>
</dbReference>
<evidence type="ECO:0000256" key="3">
    <source>
        <dbReference type="ARBA" id="ARBA00022692"/>
    </source>
</evidence>
<dbReference type="InterPro" id="IPR006153">
    <property type="entry name" value="Cation/H_exchanger_TM"/>
</dbReference>
<evidence type="ECO:0000256" key="2">
    <source>
        <dbReference type="ARBA" id="ARBA00022449"/>
    </source>
</evidence>
<evidence type="ECO:0000256" key="4">
    <source>
        <dbReference type="ARBA" id="ARBA00022989"/>
    </source>
</evidence>
<name>A0ABS3CY35_9ALTE</name>
<evidence type="ECO:0000313" key="10">
    <source>
        <dbReference type="Proteomes" id="UP000663992"/>
    </source>
</evidence>